<sequence length="141" mass="16164">MMGIMAISGLSVCLSVIVLNMRHGAERKYRAPHWLNFIAYHVLGRLFGTPPPKTQQRFARADDSKDLLSTVLTFLKLKSGLQMERVENEEEHDELVEEWSHISAVFDRFFFCCIFVLTGAATFTLLLLAPRFSHRSFDSQL</sequence>
<evidence type="ECO:0000256" key="2">
    <source>
        <dbReference type="SAM" id="SignalP"/>
    </source>
</evidence>
<accession>A0A3P6PML8</accession>
<dbReference type="Gene3D" id="1.20.58.390">
    <property type="entry name" value="Neurotransmitter-gated ion-channel transmembrane domain"/>
    <property type="match status" value="1"/>
</dbReference>
<keyword evidence="1" id="KW-0812">Transmembrane</keyword>
<keyword evidence="1" id="KW-0472">Membrane</keyword>
<evidence type="ECO:0000256" key="1">
    <source>
        <dbReference type="SAM" id="Phobius"/>
    </source>
</evidence>
<reference evidence="3 4" key="1">
    <citation type="submission" date="2018-11" db="EMBL/GenBank/DDBJ databases">
        <authorList>
            <consortium name="Pathogen Informatics"/>
        </authorList>
    </citation>
    <scope>NUCLEOTIDE SEQUENCE [LARGE SCALE GENOMIC DNA]</scope>
</reference>
<gene>
    <name evidence="3" type="ORF">GPUH_LOCUS2978</name>
</gene>
<name>A0A3P6PML8_9BILA</name>
<dbReference type="AlphaFoldDB" id="A0A3P6PML8"/>
<dbReference type="OrthoDB" id="5975154at2759"/>
<keyword evidence="1" id="KW-1133">Transmembrane helix</keyword>
<keyword evidence="4" id="KW-1185">Reference proteome</keyword>
<dbReference type="SUPFAM" id="SSF90112">
    <property type="entry name" value="Neurotransmitter-gated ion-channel transmembrane pore"/>
    <property type="match status" value="1"/>
</dbReference>
<feature type="signal peptide" evidence="2">
    <location>
        <begin position="1"/>
        <end position="15"/>
    </location>
</feature>
<evidence type="ECO:0000313" key="4">
    <source>
        <dbReference type="Proteomes" id="UP000271098"/>
    </source>
</evidence>
<dbReference type="Proteomes" id="UP000271098">
    <property type="component" value="Unassembled WGS sequence"/>
</dbReference>
<dbReference type="GO" id="GO:0016020">
    <property type="term" value="C:membrane"/>
    <property type="evidence" value="ECO:0007669"/>
    <property type="project" value="InterPro"/>
</dbReference>
<dbReference type="GO" id="GO:0006811">
    <property type="term" value="P:monoatomic ion transport"/>
    <property type="evidence" value="ECO:0007669"/>
    <property type="project" value="InterPro"/>
</dbReference>
<evidence type="ECO:0000313" key="3">
    <source>
        <dbReference type="EMBL" id="VDK37229.1"/>
    </source>
</evidence>
<dbReference type="EMBL" id="UYRT01004783">
    <property type="protein sequence ID" value="VDK37229.1"/>
    <property type="molecule type" value="Genomic_DNA"/>
</dbReference>
<dbReference type="InterPro" id="IPR038050">
    <property type="entry name" value="Neuro_actylchol_rec"/>
</dbReference>
<keyword evidence="2" id="KW-0732">Signal</keyword>
<dbReference type="InterPro" id="IPR036719">
    <property type="entry name" value="Neuro-gated_channel_TM_sf"/>
</dbReference>
<organism evidence="3 4">
    <name type="scientific">Gongylonema pulchrum</name>
    <dbReference type="NCBI Taxonomy" id="637853"/>
    <lineage>
        <taxon>Eukaryota</taxon>
        <taxon>Metazoa</taxon>
        <taxon>Ecdysozoa</taxon>
        <taxon>Nematoda</taxon>
        <taxon>Chromadorea</taxon>
        <taxon>Rhabditida</taxon>
        <taxon>Spirurina</taxon>
        <taxon>Spiruromorpha</taxon>
        <taxon>Spiruroidea</taxon>
        <taxon>Gongylonematidae</taxon>
        <taxon>Gongylonema</taxon>
    </lineage>
</organism>
<evidence type="ECO:0008006" key="5">
    <source>
        <dbReference type="Google" id="ProtNLM"/>
    </source>
</evidence>
<feature type="transmembrane region" description="Helical" evidence="1">
    <location>
        <begin position="108"/>
        <end position="129"/>
    </location>
</feature>
<protein>
    <recommendedName>
        <fullName evidence="5">Neur_chan_memb domain-containing protein</fullName>
    </recommendedName>
</protein>
<feature type="chain" id="PRO_5018101137" description="Neur_chan_memb domain-containing protein" evidence="2">
    <location>
        <begin position="16"/>
        <end position="141"/>
    </location>
</feature>
<proteinExistence type="predicted"/>